<dbReference type="GO" id="GO:0016627">
    <property type="term" value="F:oxidoreductase activity, acting on the CH-CH group of donors"/>
    <property type="evidence" value="ECO:0007669"/>
    <property type="project" value="TreeGrafter"/>
</dbReference>
<evidence type="ECO:0000313" key="5">
    <source>
        <dbReference type="Proteomes" id="UP000236723"/>
    </source>
</evidence>
<reference evidence="5" key="1">
    <citation type="submission" date="2016-10" db="EMBL/GenBank/DDBJ databases">
        <authorList>
            <person name="Varghese N."/>
            <person name="Submissions S."/>
        </authorList>
    </citation>
    <scope>NUCLEOTIDE SEQUENCE [LARGE SCALE GENOMIC DNA]</scope>
    <source>
        <strain evidence="5">DSM 43163</strain>
    </source>
</reference>
<accession>A0A1H5SXL1</accession>
<dbReference type="AlphaFoldDB" id="A0A1H5SXL1"/>
<dbReference type="SUPFAM" id="SSF50475">
    <property type="entry name" value="FMN-binding split barrel"/>
    <property type="match status" value="1"/>
</dbReference>
<dbReference type="Gene3D" id="2.30.110.10">
    <property type="entry name" value="Electron Transport, Fmn-binding Protein, Chain A"/>
    <property type="match status" value="1"/>
</dbReference>
<dbReference type="NCBIfam" id="TIGR04023">
    <property type="entry name" value="PPOX_MSMEG_5819"/>
    <property type="match status" value="1"/>
</dbReference>
<evidence type="ECO:0000256" key="1">
    <source>
        <dbReference type="ARBA" id="ARBA00023002"/>
    </source>
</evidence>
<sequence>MDLTEPECAFLSTQRLARLATVDSRGAPQNNPVGFFHDAESGAFVIGGHALGTTRKFRNVLGNPHVALVIDELVSTRPWRVRGMEIRGTAEALTGQEPPAPGLGRELIRVRPG</sequence>
<dbReference type="InterPro" id="IPR024031">
    <property type="entry name" value="MSMEG_5819/OxyR"/>
</dbReference>
<dbReference type="Pfam" id="PF01243">
    <property type="entry name" value="PNPOx_N"/>
    <property type="match status" value="1"/>
</dbReference>
<keyword evidence="5" id="KW-1185">Reference proteome</keyword>
<dbReference type="EMBL" id="FNVO01000001">
    <property type="protein sequence ID" value="SEF55249.1"/>
    <property type="molecule type" value="Genomic_DNA"/>
</dbReference>
<keyword evidence="1" id="KW-0560">Oxidoreductase</keyword>
<protein>
    <submittedName>
        <fullName evidence="4">Pyridoxamine 5'-phosphate oxidase family protein</fullName>
    </submittedName>
</protein>
<dbReference type="GO" id="GO:0070967">
    <property type="term" value="F:coenzyme F420 binding"/>
    <property type="evidence" value="ECO:0007669"/>
    <property type="project" value="TreeGrafter"/>
</dbReference>
<dbReference type="InterPro" id="IPR011576">
    <property type="entry name" value="Pyridox_Oxase_N"/>
</dbReference>
<feature type="region of interest" description="Disordered" evidence="2">
    <location>
        <begin position="90"/>
        <end position="113"/>
    </location>
</feature>
<dbReference type="InterPro" id="IPR012349">
    <property type="entry name" value="Split_barrel_FMN-bd"/>
</dbReference>
<proteinExistence type="predicted"/>
<dbReference type="PANTHER" id="PTHR35176">
    <property type="entry name" value="HEME OXYGENASE HI_0854-RELATED"/>
    <property type="match status" value="1"/>
</dbReference>
<name>A0A1H5SXL1_9ACTN</name>
<dbReference type="PANTHER" id="PTHR35176:SF6">
    <property type="entry name" value="HEME OXYGENASE HI_0854-RELATED"/>
    <property type="match status" value="1"/>
</dbReference>
<gene>
    <name evidence="4" type="ORF">SAMN04489712_101402</name>
</gene>
<evidence type="ECO:0000256" key="2">
    <source>
        <dbReference type="SAM" id="MobiDB-lite"/>
    </source>
</evidence>
<evidence type="ECO:0000313" key="4">
    <source>
        <dbReference type="EMBL" id="SEF55249.1"/>
    </source>
</evidence>
<organism evidence="4 5">
    <name type="scientific">Thermomonospora echinospora</name>
    <dbReference type="NCBI Taxonomy" id="1992"/>
    <lineage>
        <taxon>Bacteria</taxon>
        <taxon>Bacillati</taxon>
        <taxon>Actinomycetota</taxon>
        <taxon>Actinomycetes</taxon>
        <taxon>Streptosporangiales</taxon>
        <taxon>Thermomonosporaceae</taxon>
        <taxon>Thermomonospora</taxon>
    </lineage>
</organism>
<dbReference type="Proteomes" id="UP000236723">
    <property type="component" value="Unassembled WGS sequence"/>
</dbReference>
<evidence type="ECO:0000259" key="3">
    <source>
        <dbReference type="Pfam" id="PF01243"/>
    </source>
</evidence>
<dbReference type="InterPro" id="IPR052019">
    <property type="entry name" value="F420H2_bilvrd_red/Heme_oxyg"/>
</dbReference>
<feature type="domain" description="Pyridoxamine 5'-phosphate oxidase N-terminal" evidence="3">
    <location>
        <begin position="9"/>
        <end position="97"/>
    </location>
</feature>
<dbReference type="GO" id="GO:0005829">
    <property type="term" value="C:cytosol"/>
    <property type="evidence" value="ECO:0007669"/>
    <property type="project" value="TreeGrafter"/>
</dbReference>